<name>A0A0B6ZZG0_9EUPU</name>
<proteinExistence type="predicted"/>
<dbReference type="AlphaFoldDB" id="A0A0B6ZZG0"/>
<sequence length="151" mass="17165">TAITTTTTTTTATIAIGVTTITIKQSCSWQNTRCGQEQVYGSITNAMKRWNPDHVVLLTSAFFHNRLELFAEAMEFMLSAILWDADDIPILQIGNESYGETQFIVVIFISKQWKTLLEKLSAVSQQTNHLLTHTHIHTDTQSLQFLHHIRF</sequence>
<evidence type="ECO:0000313" key="1">
    <source>
        <dbReference type="EMBL" id="CEK73130.1"/>
    </source>
</evidence>
<gene>
    <name evidence="1" type="primary">ORF85432</name>
</gene>
<feature type="non-terminal residue" evidence="1">
    <location>
        <position position="1"/>
    </location>
</feature>
<accession>A0A0B6ZZG0</accession>
<reference evidence="1" key="1">
    <citation type="submission" date="2014-12" db="EMBL/GenBank/DDBJ databases">
        <title>Insight into the proteome of Arion vulgaris.</title>
        <authorList>
            <person name="Aradska J."/>
            <person name="Bulat T."/>
            <person name="Smidak R."/>
            <person name="Sarate P."/>
            <person name="Gangsoo J."/>
            <person name="Sialana F."/>
            <person name="Bilban M."/>
            <person name="Lubec G."/>
        </authorList>
    </citation>
    <scope>NUCLEOTIDE SEQUENCE</scope>
    <source>
        <tissue evidence="1">Skin</tissue>
    </source>
</reference>
<dbReference type="EMBL" id="HACG01026265">
    <property type="protein sequence ID" value="CEK73130.1"/>
    <property type="molecule type" value="Transcribed_RNA"/>
</dbReference>
<protein>
    <submittedName>
        <fullName evidence="1">Uncharacterized protein</fullName>
    </submittedName>
</protein>
<organism evidence="1">
    <name type="scientific">Arion vulgaris</name>
    <dbReference type="NCBI Taxonomy" id="1028688"/>
    <lineage>
        <taxon>Eukaryota</taxon>
        <taxon>Metazoa</taxon>
        <taxon>Spiralia</taxon>
        <taxon>Lophotrochozoa</taxon>
        <taxon>Mollusca</taxon>
        <taxon>Gastropoda</taxon>
        <taxon>Heterobranchia</taxon>
        <taxon>Euthyneura</taxon>
        <taxon>Panpulmonata</taxon>
        <taxon>Eupulmonata</taxon>
        <taxon>Stylommatophora</taxon>
        <taxon>Helicina</taxon>
        <taxon>Arionoidea</taxon>
        <taxon>Arionidae</taxon>
        <taxon>Arion</taxon>
    </lineage>
</organism>